<sequence>MANCVIGGALLKNKKNNNFGAANTCSACTDFFRKAVYRIIENHEKNGKLPENSKKTTEACNKPYPGNAECQQQRQKLCEIKCGDKRISMQTCRKCRFEKCLAVGMKFENVTVYQSWKERGAVKLSMEADIDSNSGNVANFFNFPNSSPPNLSPEQWCVETTSTEIASAARSGEPISSTSALNPSRQPKRQIESRKRSKPELVVSFLGGSNENVQILEPSILPIIQLYFGEWLRKLNTWYAEEGESVIQHTPRPLASMDEFDRYEQIMLKKLEDFHNSNFLQLIFPLKLFDIDKKR</sequence>
<feature type="domain" description="Nuclear receptor" evidence="10">
    <location>
        <begin position="1"/>
        <end position="112"/>
    </location>
</feature>
<dbReference type="PANTHER" id="PTHR46011">
    <property type="entry name" value="NUCLEAR HORMONE RECEPTOR FAMILY MEMBER NHR-86-RELATED"/>
    <property type="match status" value="1"/>
</dbReference>
<dbReference type="SUPFAM" id="SSF57716">
    <property type="entry name" value="Glucocorticoid receptor-like (DNA-binding domain)"/>
    <property type="match status" value="1"/>
</dbReference>
<keyword evidence="3" id="KW-0862">Zinc</keyword>
<dbReference type="GO" id="GO:0003700">
    <property type="term" value="F:DNA-binding transcription factor activity"/>
    <property type="evidence" value="ECO:0007669"/>
    <property type="project" value="InterPro"/>
</dbReference>
<organism evidence="11 12">
    <name type="scientific">Ditylenchus dipsaci</name>
    <dbReference type="NCBI Taxonomy" id="166011"/>
    <lineage>
        <taxon>Eukaryota</taxon>
        <taxon>Metazoa</taxon>
        <taxon>Ecdysozoa</taxon>
        <taxon>Nematoda</taxon>
        <taxon>Chromadorea</taxon>
        <taxon>Rhabditida</taxon>
        <taxon>Tylenchina</taxon>
        <taxon>Tylenchomorpha</taxon>
        <taxon>Sphaerularioidea</taxon>
        <taxon>Anguinidae</taxon>
        <taxon>Anguininae</taxon>
        <taxon>Ditylenchus</taxon>
    </lineage>
</organism>
<dbReference type="AlphaFoldDB" id="A0A915DMT1"/>
<name>A0A915DMT1_9BILA</name>
<dbReference type="InterPro" id="IPR013088">
    <property type="entry name" value="Znf_NHR/GATA"/>
</dbReference>
<evidence type="ECO:0000256" key="8">
    <source>
        <dbReference type="ARBA" id="ARBA00023242"/>
    </source>
</evidence>
<evidence type="ECO:0000256" key="3">
    <source>
        <dbReference type="ARBA" id="ARBA00022833"/>
    </source>
</evidence>
<evidence type="ECO:0000256" key="1">
    <source>
        <dbReference type="ARBA" id="ARBA00022723"/>
    </source>
</evidence>
<evidence type="ECO:0000256" key="4">
    <source>
        <dbReference type="ARBA" id="ARBA00023015"/>
    </source>
</evidence>
<proteinExistence type="predicted"/>
<dbReference type="WBParaSite" id="jg21716">
    <property type="protein sequence ID" value="jg21716"/>
    <property type="gene ID" value="jg21716"/>
</dbReference>
<dbReference type="GO" id="GO:0043565">
    <property type="term" value="F:sequence-specific DNA binding"/>
    <property type="evidence" value="ECO:0007669"/>
    <property type="project" value="InterPro"/>
</dbReference>
<evidence type="ECO:0000259" key="10">
    <source>
        <dbReference type="PROSITE" id="PS51030"/>
    </source>
</evidence>
<dbReference type="PRINTS" id="PR00047">
    <property type="entry name" value="STROIDFINGER"/>
</dbReference>
<dbReference type="SMART" id="SM00399">
    <property type="entry name" value="ZnF_C4"/>
    <property type="match status" value="1"/>
</dbReference>
<keyword evidence="4" id="KW-0805">Transcription regulation</keyword>
<dbReference type="Gene3D" id="3.30.50.10">
    <property type="entry name" value="Erythroid Transcription Factor GATA-1, subunit A"/>
    <property type="match status" value="1"/>
</dbReference>
<keyword evidence="11" id="KW-1185">Reference proteome</keyword>
<keyword evidence="7" id="KW-0675">Receptor</keyword>
<dbReference type="InterPro" id="IPR001628">
    <property type="entry name" value="Znf_hrmn_rcpt"/>
</dbReference>
<keyword evidence="1" id="KW-0479">Metal-binding</keyword>
<keyword evidence="5" id="KW-0238">DNA-binding</keyword>
<dbReference type="PROSITE" id="PS51030">
    <property type="entry name" value="NUCLEAR_REC_DBD_2"/>
    <property type="match status" value="1"/>
</dbReference>
<keyword evidence="2" id="KW-0863">Zinc-finger</keyword>
<keyword evidence="6" id="KW-0804">Transcription</keyword>
<evidence type="ECO:0000256" key="5">
    <source>
        <dbReference type="ARBA" id="ARBA00023125"/>
    </source>
</evidence>
<feature type="region of interest" description="Disordered" evidence="9">
    <location>
        <begin position="168"/>
        <end position="195"/>
    </location>
</feature>
<evidence type="ECO:0000313" key="11">
    <source>
        <dbReference type="Proteomes" id="UP000887574"/>
    </source>
</evidence>
<dbReference type="GO" id="GO:0008270">
    <property type="term" value="F:zinc ion binding"/>
    <property type="evidence" value="ECO:0007669"/>
    <property type="project" value="UniProtKB-KW"/>
</dbReference>
<evidence type="ECO:0000313" key="12">
    <source>
        <dbReference type="WBParaSite" id="jg21716"/>
    </source>
</evidence>
<protein>
    <submittedName>
        <fullName evidence="12">Nuclear receptor domain-containing protein</fullName>
    </submittedName>
</protein>
<accession>A0A915DMT1</accession>
<evidence type="ECO:0000256" key="7">
    <source>
        <dbReference type="ARBA" id="ARBA00023170"/>
    </source>
</evidence>
<evidence type="ECO:0000256" key="6">
    <source>
        <dbReference type="ARBA" id="ARBA00023163"/>
    </source>
</evidence>
<dbReference type="Proteomes" id="UP000887574">
    <property type="component" value="Unplaced"/>
</dbReference>
<feature type="compositionally biased region" description="Polar residues" evidence="9">
    <location>
        <begin position="174"/>
        <end position="185"/>
    </location>
</feature>
<keyword evidence="8" id="KW-0539">Nucleus</keyword>
<reference evidence="12" key="1">
    <citation type="submission" date="2022-11" db="UniProtKB">
        <authorList>
            <consortium name="WormBaseParasite"/>
        </authorList>
    </citation>
    <scope>IDENTIFICATION</scope>
</reference>
<evidence type="ECO:0000256" key="2">
    <source>
        <dbReference type="ARBA" id="ARBA00022771"/>
    </source>
</evidence>
<evidence type="ECO:0000256" key="9">
    <source>
        <dbReference type="SAM" id="MobiDB-lite"/>
    </source>
</evidence>